<feature type="region of interest" description="Disordered" evidence="2">
    <location>
        <begin position="368"/>
        <end position="508"/>
    </location>
</feature>
<keyword evidence="1" id="KW-0479">Metal-binding</keyword>
<dbReference type="InterPro" id="IPR051718">
    <property type="entry name" value="ARF_GTPase-activating"/>
</dbReference>
<feature type="compositionally biased region" description="Low complexity" evidence="2">
    <location>
        <begin position="444"/>
        <end position="469"/>
    </location>
</feature>
<dbReference type="PRINTS" id="PR00405">
    <property type="entry name" value="REVINTRACTNG"/>
</dbReference>
<feature type="compositionally biased region" description="Low complexity" evidence="2">
    <location>
        <begin position="477"/>
        <end position="492"/>
    </location>
</feature>
<proteinExistence type="predicted"/>
<name>A0A1M3TL08_ASPLC</name>
<dbReference type="EMBL" id="KV878240">
    <property type="protein sequence ID" value="OJZ87421.1"/>
    <property type="molecule type" value="Genomic_DNA"/>
</dbReference>
<dbReference type="InterPro" id="IPR037278">
    <property type="entry name" value="ARFGAP/RecO"/>
</dbReference>
<dbReference type="SMART" id="SM00105">
    <property type="entry name" value="ArfGap"/>
    <property type="match status" value="1"/>
</dbReference>
<dbReference type="InterPro" id="IPR009060">
    <property type="entry name" value="UBA-like_sf"/>
</dbReference>
<feature type="compositionally biased region" description="Low complexity" evidence="2">
    <location>
        <begin position="573"/>
        <end position="612"/>
    </location>
</feature>
<dbReference type="SUPFAM" id="SSF57863">
    <property type="entry name" value="ArfGap/RecO-like zinc finger"/>
    <property type="match status" value="1"/>
</dbReference>
<dbReference type="OrthoDB" id="10266696at2759"/>
<keyword evidence="1" id="KW-0862">Zinc</keyword>
<evidence type="ECO:0000256" key="1">
    <source>
        <dbReference type="PROSITE-ProRule" id="PRU00288"/>
    </source>
</evidence>
<feature type="compositionally biased region" description="Polar residues" evidence="2">
    <location>
        <begin position="616"/>
        <end position="630"/>
    </location>
</feature>
<dbReference type="PANTHER" id="PTHR45705:SF7">
    <property type="entry name" value="ACTIVATING PROTEIN FOR ARF, PUTATIVE (AFU_ORTHOLOGUE AFUA_4G09120)-RELATED"/>
    <property type="match status" value="1"/>
</dbReference>
<feature type="compositionally biased region" description="Low complexity" evidence="2">
    <location>
        <begin position="418"/>
        <end position="427"/>
    </location>
</feature>
<feature type="compositionally biased region" description="Polar residues" evidence="2">
    <location>
        <begin position="544"/>
        <end position="572"/>
    </location>
</feature>
<evidence type="ECO:0000313" key="4">
    <source>
        <dbReference type="EMBL" id="OJZ87421.1"/>
    </source>
</evidence>
<reference evidence="5" key="1">
    <citation type="journal article" date="2017" name="Genome Biol.">
        <title>Comparative genomics reveals high biological diversity and specific adaptations in the industrially and medically important fungal genus Aspergillus.</title>
        <authorList>
            <person name="de Vries R.P."/>
            <person name="Riley R."/>
            <person name="Wiebenga A."/>
            <person name="Aguilar-Osorio G."/>
            <person name="Amillis S."/>
            <person name="Uchima C.A."/>
            <person name="Anderluh G."/>
            <person name="Asadollahi M."/>
            <person name="Askin M."/>
            <person name="Barry K."/>
            <person name="Battaglia E."/>
            <person name="Bayram O."/>
            <person name="Benocci T."/>
            <person name="Braus-Stromeyer S.A."/>
            <person name="Caldana C."/>
            <person name="Canovas D."/>
            <person name="Cerqueira G.C."/>
            <person name="Chen F."/>
            <person name="Chen W."/>
            <person name="Choi C."/>
            <person name="Clum A."/>
            <person name="Dos Santos R.A."/>
            <person name="Damasio A.R."/>
            <person name="Diallinas G."/>
            <person name="Emri T."/>
            <person name="Fekete E."/>
            <person name="Flipphi M."/>
            <person name="Freyberg S."/>
            <person name="Gallo A."/>
            <person name="Gournas C."/>
            <person name="Habgood R."/>
            <person name="Hainaut M."/>
            <person name="Harispe M.L."/>
            <person name="Henrissat B."/>
            <person name="Hilden K.S."/>
            <person name="Hope R."/>
            <person name="Hossain A."/>
            <person name="Karabika E."/>
            <person name="Karaffa L."/>
            <person name="Karanyi Z."/>
            <person name="Krasevec N."/>
            <person name="Kuo A."/>
            <person name="Kusch H."/>
            <person name="LaButti K."/>
            <person name="Lagendijk E.L."/>
            <person name="Lapidus A."/>
            <person name="Levasseur A."/>
            <person name="Lindquist E."/>
            <person name="Lipzen A."/>
            <person name="Logrieco A.F."/>
            <person name="MacCabe A."/>
            <person name="Maekelae M.R."/>
            <person name="Malavazi I."/>
            <person name="Melin P."/>
            <person name="Meyer V."/>
            <person name="Mielnichuk N."/>
            <person name="Miskei M."/>
            <person name="Molnar A.P."/>
            <person name="Mule G."/>
            <person name="Ngan C.Y."/>
            <person name="Orejas M."/>
            <person name="Orosz E."/>
            <person name="Ouedraogo J.P."/>
            <person name="Overkamp K.M."/>
            <person name="Park H.-S."/>
            <person name="Perrone G."/>
            <person name="Piumi F."/>
            <person name="Punt P.J."/>
            <person name="Ram A.F."/>
            <person name="Ramon A."/>
            <person name="Rauscher S."/>
            <person name="Record E."/>
            <person name="Riano-Pachon D.M."/>
            <person name="Robert V."/>
            <person name="Roehrig J."/>
            <person name="Ruller R."/>
            <person name="Salamov A."/>
            <person name="Salih N.S."/>
            <person name="Samson R.A."/>
            <person name="Sandor E."/>
            <person name="Sanguinetti M."/>
            <person name="Schuetze T."/>
            <person name="Sepcic K."/>
            <person name="Shelest E."/>
            <person name="Sherlock G."/>
            <person name="Sophianopoulou V."/>
            <person name="Squina F.M."/>
            <person name="Sun H."/>
            <person name="Susca A."/>
            <person name="Todd R.B."/>
            <person name="Tsang A."/>
            <person name="Unkles S.E."/>
            <person name="van de Wiele N."/>
            <person name="van Rossen-Uffink D."/>
            <person name="Oliveira J.V."/>
            <person name="Vesth T.C."/>
            <person name="Visser J."/>
            <person name="Yu J.-H."/>
            <person name="Zhou M."/>
            <person name="Andersen M.R."/>
            <person name="Archer D.B."/>
            <person name="Baker S.E."/>
            <person name="Benoit I."/>
            <person name="Brakhage A.A."/>
            <person name="Braus G.H."/>
            <person name="Fischer R."/>
            <person name="Frisvad J.C."/>
            <person name="Goldman G.H."/>
            <person name="Houbraken J."/>
            <person name="Oakley B."/>
            <person name="Pocsi I."/>
            <person name="Scazzocchio C."/>
            <person name="Seiboth B."/>
            <person name="vanKuyk P.A."/>
            <person name="Wortman J."/>
            <person name="Dyer P.S."/>
            <person name="Grigoriev I.V."/>
        </authorList>
    </citation>
    <scope>NUCLEOTIDE SEQUENCE [LARGE SCALE GENOMIC DNA]</scope>
    <source>
        <strain evidence="5">CBS 106.47</strain>
    </source>
</reference>
<dbReference type="Gene3D" id="1.10.220.150">
    <property type="entry name" value="Arf GTPase activating protein"/>
    <property type="match status" value="1"/>
</dbReference>
<feature type="compositionally biased region" description="Polar residues" evidence="2">
    <location>
        <begin position="688"/>
        <end position="702"/>
    </location>
</feature>
<feature type="compositionally biased region" description="Low complexity" evidence="2">
    <location>
        <begin position="302"/>
        <end position="317"/>
    </location>
</feature>
<dbReference type="GO" id="GO:0008270">
    <property type="term" value="F:zinc ion binding"/>
    <property type="evidence" value="ECO:0007669"/>
    <property type="project" value="UniProtKB-KW"/>
</dbReference>
<dbReference type="AlphaFoldDB" id="A0A1M3TL08"/>
<dbReference type="PANTHER" id="PTHR45705">
    <property type="entry name" value="FI20236P1"/>
    <property type="match status" value="1"/>
</dbReference>
<dbReference type="Proteomes" id="UP000184063">
    <property type="component" value="Unassembled WGS sequence"/>
</dbReference>
<feature type="compositionally biased region" description="Basic and acidic residues" evidence="2">
    <location>
        <begin position="126"/>
        <end position="153"/>
    </location>
</feature>
<feature type="region of interest" description="Disordered" evidence="2">
    <location>
        <begin position="544"/>
        <end position="716"/>
    </location>
</feature>
<protein>
    <recommendedName>
        <fullName evidence="3">Arf-GAP domain-containing protein</fullName>
    </recommendedName>
</protein>
<evidence type="ECO:0000256" key="2">
    <source>
        <dbReference type="SAM" id="MobiDB-lite"/>
    </source>
</evidence>
<feature type="region of interest" description="Disordered" evidence="2">
    <location>
        <begin position="126"/>
        <end position="173"/>
    </location>
</feature>
<organism evidence="4 5">
    <name type="scientific">Aspergillus luchuensis (strain CBS 106.47)</name>
    <dbReference type="NCBI Taxonomy" id="1137211"/>
    <lineage>
        <taxon>Eukaryota</taxon>
        <taxon>Fungi</taxon>
        <taxon>Dikarya</taxon>
        <taxon>Ascomycota</taxon>
        <taxon>Pezizomycotina</taxon>
        <taxon>Eurotiomycetes</taxon>
        <taxon>Eurotiomycetidae</taxon>
        <taxon>Eurotiales</taxon>
        <taxon>Aspergillaceae</taxon>
        <taxon>Aspergillus</taxon>
        <taxon>Aspergillus subgen. Circumdati</taxon>
    </lineage>
</organism>
<keyword evidence="1" id="KW-0863">Zinc-finger</keyword>
<evidence type="ECO:0000259" key="3">
    <source>
        <dbReference type="PROSITE" id="PS50115"/>
    </source>
</evidence>
<dbReference type="FunFam" id="1.10.220.150:FF:000026">
    <property type="entry name" value="GTPase activating protein for Arf, putative"/>
    <property type="match status" value="1"/>
</dbReference>
<feature type="region of interest" description="Disordered" evidence="2">
    <location>
        <begin position="258"/>
        <end position="318"/>
    </location>
</feature>
<feature type="compositionally biased region" description="Polar residues" evidence="2">
    <location>
        <begin position="381"/>
        <end position="417"/>
    </location>
</feature>
<dbReference type="Pfam" id="PF01412">
    <property type="entry name" value="ArfGap"/>
    <property type="match status" value="1"/>
</dbReference>
<dbReference type="GO" id="GO:0005737">
    <property type="term" value="C:cytoplasm"/>
    <property type="evidence" value="ECO:0007669"/>
    <property type="project" value="TreeGrafter"/>
</dbReference>
<dbReference type="Gene3D" id="1.10.8.10">
    <property type="entry name" value="DNA helicase RuvA subunit, C-terminal domain"/>
    <property type="match status" value="1"/>
</dbReference>
<dbReference type="SUPFAM" id="SSF46934">
    <property type="entry name" value="UBA-like"/>
    <property type="match status" value="1"/>
</dbReference>
<dbReference type="InterPro" id="IPR001164">
    <property type="entry name" value="ArfGAP_dom"/>
</dbReference>
<dbReference type="PROSITE" id="PS50115">
    <property type="entry name" value="ARFGAP"/>
    <property type="match status" value="1"/>
</dbReference>
<accession>A0A1M3TL08</accession>
<dbReference type="GO" id="GO:0005096">
    <property type="term" value="F:GTPase activator activity"/>
    <property type="evidence" value="ECO:0007669"/>
    <property type="project" value="InterPro"/>
</dbReference>
<feature type="compositionally biased region" description="Pro residues" evidence="2">
    <location>
        <begin position="155"/>
        <end position="165"/>
    </location>
</feature>
<feature type="domain" description="Arf-GAP" evidence="3">
    <location>
        <begin position="15"/>
        <end position="136"/>
    </location>
</feature>
<feature type="compositionally biased region" description="Low complexity" evidence="2">
    <location>
        <begin position="638"/>
        <end position="670"/>
    </location>
</feature>
<sequence length="716" mass="78180">MVAGISKRQQFRNERALQDLIRSVPGNDRCADCQALNPGWASWNIGIFICMRCASLHRKLGTHISKVKSLSMDTWTDDQVDNMKSHGNNIMNKIYNPKNVKPPVPTDVDESDACMERFIRQKYQHRFLDEVKQKPPSRHDSGYDRPRAEDRSPEGSPPPLPPKPARPFGFGLRSASSATNLNRMSNRGSAISPQSYSFGASGISVRKGSGDASFDAKLATLRDMGFANERRNAIALRELDGNLDKTIETLVRLGEGNGSVSLAKSPAAQPTPDAGKSSNPFDQLDARPATRQASGSYNPFDAPVQSQPQAQQAPVQSLEQSFQNLQVAQPLFPHSTGGYPMRQVSLPQPLYQQTATPPVSTNFAQNAYVSSPQPLDGGNNPFFQTGAQPQASMTPPASNLAQTNPFFSQVAPQPTGMQQPPQSQAASNSPFGPLRHANTMPVMPSTSPFGQPSPFQSQLQSQPQSQPQPQGQPQPQPQYQMQQHLQQPQGSLNPYQAMTAPATPQNTNYLAQPQYGYQASAQHLAPQPTGRVDKNSILSLYQFSPQPSATPEQPQYRPSTAVNPPTQTGQPSPFNTMPQQQQQSQPFNTMPQQQQQQQQQQLQPQQQQSNPLTDPLSASGTRNPFFTTAPQPGAPSSVPTTTAQVTTTPYLTTTAPPQQQQQQQQQQQTLNVYGGMPNKPTGFPRGHMSQQSVDINGFQSGRHSPDAFASLSARYG</sequence>
<dbReference type="InterPro" id="IPR038508">
    <property type="entry name" value="ArfGAP_dom_sf"/>
</dbReference>
<dbReference type="VEuPathDB" id="FungiDB:ASPFODRAFT_571751"/>
<dbReference type="FunFam" id="1.10.8.10:FF:000081">
    <property type="entry name" value="GTPase activating protein for Arf"/>
    <property type="match status" value="1"/>
</dbReference>
<dbReference type="CDD" id="cd08204">
    <property type="entry name" value="ArfGap"/>
    <property type="match status" value="1"/>
</dbReference>
<evidence type="ECO:0000313" key="5">
    <source>
        <dbReference type="Proteomes" id="UP000184063"/>
    </source>
</evidence>
<gene>
    <name evidence="4" type="ORF">ASPFODRAFT_571751</name>
</gene>